<keyword evidence="5" id="KW-0328">Glycosyltransferase</keyword>
<name>A0A0K9Q535_ZOSMR</name>
<dbReference type="UniPathway" id="UPA00378"/>
<comment type="pathway">
    <text evidence="3">Protein modification; protein glycosylation.</text>
</comment>
<reference evidence="14" key="1">
    <citation type="journal article" date="2016" name="Nature">
        <title>The genome of the seagrass Zostera marina reveals angiosperm adaptation to the sea.</title>
        <authorList>
            <person name="Olsen J.L."/>
            <person name="Rouze P."/>
            <person name="Verhelst B."/>
            <person name="Lin Y.-C."/>
            <person name="Bayer T."/>
            <person name="Collen J."/>
            <person name="Dattolo E."/>
            <person name="De Paoli E."/>
            <person name="Dittami S."/>
            <person name="Maumus F."/>
            <person name="Michel G."/>
            <person name="Kersting A."/>
            <person name="Lauritano C."/>
            <person name="Lohaus R."/>
            <person name="Toepel M."/>
            <person name="Tonon T."/>
            <person name="Vanneste K."/>
            <person name="Amirebrahimi M."/>
            <person name="Brakel J."/>
            <person name="Bostroem C."/>
            <person name="Chovatia M."/>
            <person name="Grimwood J."/>
            <person name="Jenkins J.W."/>
            <person name="Jueterbock A."/>
            <person name="Mraz A."/>
            <person name="Stam W.T."/>
            <person name="Tice H."/>
            <person name="Bornberg-Bauer E."/>
            <person name="Green P.J."/>
            <person name="Pearson G.A."/>
            <person name="Procaccini G."/>
            <person name="Duarte C.M."/>
            <person name="Schmutz J."/>
            <person name="Reusch T.B.H."/>
            <person name="Van de Peer Y."/>
        </authorList>
    </citation>
    <scope>NUCLEOTIDE SEQUENCE [LARGE SCALE GENOMIC DNA]</scope>
    <source>
        <strain evidence="14">cv. Finnish</strain>
    </source>
</reference>
<evidence type="ECO:0000313" key="13">
    <source>
        <dbReference type="EMBL" id="KMZ75575.1"/>
    </source>
</evidence>
<evidence type="ECO:0000256" key="1">
    <source>
        <dbReference type="ARBA" id="ARBA00001936"/>
    </source>
</evidence>
<dbReference type="AlphaFoldDB" id="A0A0K9Q535"/>
<accession>A0A0K9Q535</accession>
<keyword evidence="10" id="KW-0333">Golgi apparatus</keyword>
<dbReference type="Pfam" id="PF01762">
    <property type="entry name" value="Galactosyl_T"/>
    <property type="match status" value="1"/>
</dbReference>
<dbReference type="PANTHER" id="PTHR48221:SF2">
    <property type="entry name" value="ACYL-COA SYNTHETASE FAMILY PROTEIN"/>
    <property type="match status" value="1"/>
</dbReference>
<comment type="cofactor">
    <cofactor evidence="1">
        <name>Mn(2+)</name>
        <dbReference type="ChEBI" id="CHEBI:29035"/>
    </cofactor>
</comment>
<evidence type="ECO:0000256" key="11">
    <source>
        <dbReference type="ARBA" id="ARBA00023136"/>
    </source>
</evidence>
<dbReference type="PANTHER" id="PTHR48221">
    <property type="entry name" value="ACYL-COA SYNTHETASE FAMILY PROTEIN"/>
    <property type="match status" value="1"/>
</dbReference>
<evidence type="ECO:0000256" key="7">
    <source>
        <dbReference type="ARBA" id="ARBA00022692"/>
    </source>
</evidence>
<evidence type="ECO:0000256" key="6">
    <source>
        <dbReference type="ARBA" id="ARBA00022679"/>
    </source>
</evidence>
<dbReference type="GO" id="GO:0016758">
    <property type="term" value="F:hexosyltransferase activity"/>
    <property type="evidence" value="ECO:0007669"/>
    <property type="project" value="InterPro"/>
</dbReference>
<dbReference type="GO" id="GO:0010705">
    <property type="term" value="P:meiotic DNA double-strand break processing involved in reciprocal meiotic recombination"/>
    <property type="evidence" value="ECO:0000318"/>
    <property type="project" value="GO_Central"/>
</dbReference>
<comment type="caution">
    <text evidence="13">The sequence shown here is derived from an EMBL/GenBank/DDBJ whole genome shotgun (WGS) entry which is preliminary data.</text>
</comment>
<proteinExistence type="inferred from homology"/>
<keyword evidence="6 13" id="KW-0808">Transferase</keyword>
<comment type="subcellular location">
    <subcellularLocation>
        <location evidence="2">Golgi apparatus membrane</location>
        <topology evidence="2">Single-pass type II membrane protein</topology>
    </subcellularLocation>
</comment>
<dbReference type="GO" id="GO:0000139">
    <property type="term" value="C:Golgi membrane"/>
    <property type="evidence" value="ECO:0007669"/>
    <property type="project" value="UniProtKB-SubCell"/>
</dbReference>
<dbReference type="EMBL" id="LFYR01000158">
    <property type="protein sequence ID" value="KMZ75575.1"/>
    <property type="molecule type" value="Genomic_DNA"/>
</dbReference>
<evidence type="ECO:0000256" key="8">
    <source>
        <dbReference type="ARBA" id="ARBA00022968"/>
    </source>
</evidence>
<evidence type="ECO:0000313" key="14">
    <source>
        <dbReference type="Proteomes" id="UP000036987"/>
    </source>
</evidence>
<evidence type="ECO:0000256" key="12">
    <source>
        <dbReference type="ARBA" id="ARBA00023211"/>
    </source>
</evidence>
<dbReference type="Proteomes" id="UP000036987">
    <property type="component" value="Unassembled WGS sequence"/>
</dbReference>
<evidence type="ECO:0000256" key="5">
    <source>
        <dbReference type="ARBA" id="ARBA00022676"/>
    </source>
</evidence>
<keyword evidence="12" id="KW-0464">Manganese</keyword>
<sequence>MADVTEIVLLFAQLASSLHRPINGELENAISSLGVSLNLTPMSSSSPGTRVLNAALSLMCFKASEVWNENVRSLVETIVTVLSSSVSCKVGMFRESIGSANDVLMVGSSFSCKDSEKLIMSCLNILENLEGCDDSSGLSHSLLRTVLRVAVSAPRYKSLFSLSSSFIERNEMPCRGIRKLGSKLSCILTREYIIDTDEVPLRLLLWYLDPMILKDDISNILLDYRHRPFLHLSQEFHKRKVWRYIIMCIVTSPTIFVETRVLLHNWFLVTGLTFVLELQIALVSSVLDVLSRPMRWGLTMEMGLKLPFSHAYFHQNHHNLLDILCGPISKESFVHLVRLIGILDPDSVSHLYLLQTSLSKGMHTNVKSKATMVDSNSTWAMLMCFPCWFYFAAALAFCRKSSQEFVLLEFGNDIELCQAACMYLSLILNPFDDLSQSILVDCINEMANALSEQIKVVSESQQIHHSQTHSKLSISHGKKIRKPKLLTSETISIAKVGLNASTIKILLEEFHCGSAKFHANNIAISVDKPKDSVCTSFEQLVTKITLGILLACPDYLDNEGCELLLHYAAVGEILEFKECQINRMEHMGSRSYNNRGAYADISSSTRWSLGASFILNFLDIVEQITYCMFESEIAQMNYISQIKGKTVGYLVKCTRNIIKSQQGVEEKVGLVDLLSRLVFWKKQGSKDFEGHQNLNDVIHDFEREFELFDTPRDRLPSNVSSLISAWNLGESETLYKIVFRNQDGSYMEHSLEQATGLAFRFVIGKIKDSNKMSEFVKEEAVYHDFMMVDYDEDDHLKPVYKTMAFLKAAFNLFEADFYVKMNDAVYLRPDRLAALLAKDRTHPMTYIGCMKNGPVIKDSSMKWYESQGHLIGNEYFLHGSGPIYALSKEVVLILETTKTERLRMFNNEDVTIGAWMLGMNATHEDNTALCHIQCKPTSIAVWDFPKCPGLCKPIKRLNELHNTTTCYKTPTIPLDKDEDIY</sequence>
<evidence type="ECO:0000256" key="4">
    <source>
        <dbReference type="ARBA" id="ARBA00008661"/>
    </source>
</evidence>
<evidence type="ECO:0000256" key="3">
    <source>
        <dbReference type="ARBA" id="ARBA00004922"/>
    </source>
</evidence>
<dbReference type="OMA" id="WFHFAAM"/>
<evidence type="ECO:0000256" key="9">
    <source>
        <dbReference type="ARBA" id="ARBA00022989"/>
    </source>
</evidence>
<organism evidence="13 14">
    <name type="scientific">Zostera marina</name>
    <name type="common">Eelgrass</name>
    <dbReference type="NCBI Taxonomy" id="29655"/>
    <lineage>
        <taxon>Eukaryota</taxon>
        <taxon>Viridiplantae</taxon>
        <taxon>Streptophyta</taxon>
        <taxon>Embryophyta</taxon>
        <taxon>Tracheophyta</taxon>
        <taxon>Spermatophyta</taxon>
        <taxon>Magnoliopsida</taxon>
        <taxon>Liliopsida</taxon>
        <taxon>Zosteraceae</taxon>
        <taxon>Zostera</taxon>
    </lineage>
</organism>
<gene>
    <name evidence="13" type="ORF">ZOSMA_113G00650</name>
</gene>
<comment type="similarity">
    <text evidence="4">Belongs to the glycosyltransferase 31 family.</text>
</comment>
<dbReference type="InterPro" id="IPR002659">
    <property type="entry name" value="Glyco_trans_31"/>
</dbReference>
<dbReference type="Gene3D" id="3.90.550.50">
    <property type="match status" value="1"/>
</dbReference>
<dbReference type="OrthoDB" id="1917939at2759"/>
<keyword evidence="8" id="KW-0735">Signal-anchor</keyword>
<keyword evidence="9" id="KW-1133">Transmembrane helix</keyword>
<protein>
    <submittedName>
        <fullName evidence="13">Glycosyltransferase, family GT31</fullName>
    </submittedName>
</protein>
<keyword evidence="11" id="KW-0472">Membrane</keyword>
<evidence type="ECO:0000256" key="2">
    <source>
        <dbReference type="ARBA" id="ARBA00004323"/>
    </source>
</evidence>
<keyword evidence="7" id="KW-0812">Transmembrane</keyword>
<keyword evidence="14" id="KW-1185">Reference proteome</keyword>
<evidence type="ECO:0000256" key="10">
    <source>
        <dbReference type="ARBA" id="ARBA00023034"/>
    </source>
</evidence>